<evidence type="ECO:0000313" key="1">
    <source>
        <dbReference type="EMBL" id="KIK25511.1"/>
    </source>
</evidence>
<accession>A0A0C9Z8A2</accession>
<gene>
    <name evidence="1" type="ORF">PISMIDRAFT_677137</name>
</gene>
<sequence>MQHRASLALLDSNSLPLRCTHVLLPNAQFAAVIRRPPPPVFVTDEWDVFAVHWASLSLNELVDCLDCL</sequence>
<dbReference type="Proteomes" id="UP000054018">
    <property type="component" value="Unassembled WGS sequence"/>
</dbReference>
<keyword evidence="2" id="KW-1185">Reference proteome</keyword>
<proteinExistence type="predicted"/>
<protein>
    <submittedName>
        <fullName evidence="1">Uncharacterized protein</fullName>
    </submittedName>
</protein>
<organism evidence="1 2">
    <name type="scientific">Pisolithus microcarpus 441</name>
    <dbReference type="NCBI Taxonomy" id="765257"/>
    <lineage>
        <taxon>Eukaryota</taxon>
        <taxon>Fungi</taxon>
        <taxon>Dikarya</taxon>
        <taxon>Basidiomycota</taxon>
        <taxon>Agaricomycotina</taxon>
        <taxon>Agaricomycetes</taxon>
        <taxon>Agaricomycetidae</taxon>
        <taxon>Boletales</taxon>
        <taxon>Sclerodermatineae</taxon>
        <taxon>Pisolithaceae</taxon>
        <taxon>Pisolithus</taxon>
    </lineage>
</organism>
<evidence type="ECO:0000313" key="2">
    <source>
        <dbReference type="Proteomes" id="UP000054018"/>
    </source>
</evidence>
<reference evidence="2" key="2">
    <citation type="submission" date="2015-01" db="EMBL/GenBank/DDBJ databases">
        <title>Evolutionary Origins and Diversification of the Mycorrhizal Mutualists.</title>
        <authorList>
            <consortium name="DOE Joint Genome Institute"/>
            <consortium name="Mycorrhizal Genomics Consortium"/>
            <person name="Kohler A."/>
            <person name="Kuo A."/>
            <person name="Nagy L.G."/>
            <person name="Floudas D."/>
            <person name="Copeland A."/>
            <person name="Barry K.W."/>
            <person name="Cichocki N."/>
            <person name="Veneault-Fourrey C."/>
            <person name="LaButti K."/>
            <person name="Lindquist E.A."/>
            <person name="Lipzen A."/>
            <person name="Lundell T."/>
            <person name="Morin E."/>
            <person name="Murat C."/>
            <person name="Riley R."/>
            <person name="Ohm R."/>
            <person name="Sun H."/>
            <person name="Tunlid A."/>
            <person name="Henrissat B."/>
            <person name="Grigoriev I.V."/>
            <person name="Hibbett D.S."/>
            <person name="Martin F."/>
        </authorList>
    </citation>
    <scope>NUCLEOTIDE SEQUENCE [LARGE SCALE GENOMIC DNA]</scope>
    <source>
        <strain evidence="2">441</strain>
    </source>
</reference>
<dbReference type="AlphaFoldDB" id="A0A0C9Z8A2"/>
<name>A0A0C9Z8A2_9AGAM</name>
<reference evidence="1 2" key="1">
    <citation type="submission" date="2014-04" db="EMBL/GenBank/DDBJ databases">
        <authorList>
            <consortium name="DOE Joint Genome Institute"/>
            <person name="Kuo A."/>
            <person name="Kohler A."/>
            <person name="Costa M.D."/>
            <person name="Nagy L.G."/>
            <person name="Floudas D."/>
            <person name="Copeland A."/>
            <person name="Barry K.W."/>
            <person name="Cichocki N."/>
            <person name="Veneault-Fourrey C."/>
            <person name="LaButti K."/>
            <person name="Lindquist E.A."/>
            <person name="Lipzen A."/>
            <person name="Lundell T."/>
            <person name="Morin E."/>
            <person name="Murat C."/>
            <person name="Sun H."/>
            <person name="Tunlid A."/>
            <person name="Henrissat B."/>
            <person name="Grigoriev I.V."/>
            <person name="Hibbett D.S."/>
            <person name="Martin F."/>
            <person name="Nordberg H.P."/>
            <person name="Cantor M.N."/>
            <person name="Hua S.X."/>
        </authorList>
    </citation>
    <scope>NUCLEOTIDE SEQUENCE [LARGE SCALE GENOMIC DNA]</scope>
    <source>
        <strain evidence="1 2">441</strain>
    </source>
</reference>
<dbReference type="EMBL" id="KN833707">
    <property type="protein sequence ID" value="KIK25511.1"/>
    <property type="molecule type" value="Genomic_DNA"/>
</dbReference>
<dbReference type="HOGENOM" id="CLU_2794890_0_0_1"/>